<evidence type="ECO:0008006" key="4">
    <source>
        <dbReference type="Google" id="ProtNLM"/>
    </source>
</evidence>
<reference evidence="2" key="1">
    <citation type="submission" date="2007-04" db="EMBL/GenBank/DDBJ databases">
        <authorList>
            <consortium name="The Broad Institute Genome Sequencing Platform"/>
            <person name="Birren B."/>
            <person name="Lander E."/>
            <person name="Galagan J."/>
            <person name="Nusbaum C."/>
            <person name="Devon K."/>
            <person name="Ma L.-J."/>
            <person name="Jaffe D."/>
            <person name="Butler J."/>
            <person name="Alvarez P."/>
            <person name="Gnerre S."/>
            <person name="Grabherr M."/>
            <person name="Kleber M."/>
            <person name="Mauceli E."/>
            <person name="Brockman W."/>
            <person name="MacCallum I.A."/>
            <person name="Young S."/>
            <person name="LaButti K."/>
            <person name="DeCaprio D."/>
            <person name="Crawford M."/>
            <person name="Koehrsen M."/>
            <person name="Engels R."/>
            <person name="Montgomery P."/>
            <person name="Pearson M."/>
            <person name="Howarth C."/>
            <person name="Larson L."/>
            <person name="White J."/>
            <person name="O'Leary S."/>
            <person name="Kodira C."/>
            <person name="Zeng Q."/>
            <person name="Yandava C."/>
            <person name="Alvarado L."/>
            <person name="Kistler C."/>
            <person name="Shim W.-B."/>
            <person name="Kang S."/>
            <person name="Woloshuk C."/>
        </authorList>
    </citation>
    <scope>NUCLEOTIDE SEQUENCE</scope>
    <source>
        <strain evidence="2">4287</strain>
    </source>
</reference>
<proteinExistence type="predicted"/>
<evidence type="ECO:0000256" key="1">
    <source>
        <dbReference type="SAM" id="SignalP"/>
    </source>
</evidence>
<evidence type="ECO:0000313" key="3">
    <source>
        <dbReference type="Proteomes" id="UP000009097"/>
    </source>
</evidence>
<protein>
    <recommendedName>
        <fullName evidence="4">Secreted protein</fullName>
    </recommendedName>
</protein>
<organism evidence="2 3">
    <name type="scientific">Fusarium oxysporum f. sp. lycopersici (strain 4287 / CBS 123668 / FGSC 9935 / NRRL 34936)</name>
    <name type="common">Fusarium vascular wilt of tomato</name>
    <dbReference type="NCBI Taxonomy" id="426428"/>
    <lineage>
        <taxon>Eukaryota</taxon>
        <taxon>Fungi</taxon>
        <taxon>Dikarya</taxon>
        <taxon>Ascomycota</taxon>
        <taxon>Pezizomycotina</taxon>
        <taxon>Sordariomycetes</taxon>
        <taxon>Hypocreomycetidae</taxon>
        <taxon>Hypocreales</taxon>
        <taxon>Nectriaceae</taxon>
        <taxon>Fusarium</taxon>
        <taxon>Fusarium oxysporum species complex</taxon>
    </lineage>
</organism>
<dbReference type="AlphaFoldDB" id="A0A0J9VLR6"/>
<dbReference type="EMBL" id="DS231710">
    <property type="protein sequence ID" value="KNB11726.1"/>
    <property type="molecule type" value="Genomic_DNA"/>
</dbReference>
<dbReference type="VEuPathDB" id="FungiDB:FOXG_20553"/>
<name>A0A0J9VLR6_FUSO4</name>
<keyword evidence="1" id="KW-0732">Signal</keyword>
<gene>
    <name evidence="2" type="ORF">FOXG_20553</name>
</gene>
<feature type="signal peptide" evidence="1">
    <location>
        <begin position="1"/>
        <end position="22"/>
    </location>
</feature>
<dbReference type="Proteomes" id="UP000009097">
    <property type="component" value="Unassembled WGS sequence"/>
</dbReference>
<feature type="chain" id="PRO_5005324835" description="Secreted protein" evidence="1">
    <location>
        <begin position="23"/>
        <end position="125"/>
    </location>
</feature>
<evidence type="ECO:0000313" key="2">
    <source>
        <dbReference type="EMBL" id="KNB11726.1"/>
    </source>
</evidence>
<sequence>MELPSELLLLLLLASGSTPMAAHMRANWARKAGSERISRACVFANCWRRERNTASCVSRAWALLARREEPCDANCADVRRERSKAARPTPLRDIVEVGNEIAGGVRLVLMLVVEVQDYVNWRGWV</sequence>
<dbReference type="GeneID" id="28961259"/>
<accession>A0A0J9VLR6</accession>
<dbReference type="KEGG" id="fox:FOXG_20553"/>
<dbReference type="RefSeq" id="XP_018249771.1">
    <property type="nucleotide sequence ID" value="XM_018400837.1"/>
</dbReference>
<reference evidence="2" key="2">
    <citation type="journal article" date="2010" name="Nature">
        <title>Comparative genomics reveals mobile pathogenicity chromosomes in Fusarium.</title>
        <authorList>
            <person name="Ma L.J."/>
            <person name="van der Does H.C."/>
            <person name="Borkovich K.A."/>
            <person name="Coleman J.J."/>
            <person name="Daboussi M.J."/>
            <person name="Di Pietro A."/>
            <person name="Dufresne M."/>
            <person name="Freitag M."/>
            <person name="Grabherr M."/>
            <person name="Henrissat B."/>
            <person name="Houterman P.M."/>
            <person name="Kang S."/>
            <person name="Shim W.B."/>
            <person name="Woloshuk C."/>
            <person name="Xie X."/>
            <person name="Xu J.R."/>
            <person name="Antoniw J."/>
            <person name="Baker S.E."/>
            <person name="Bluhm B.H."/>
            <person name="Breakspear A."/>
            <person name="Brown D.W."/>
            <person name="Butchko R.A."/>
            <person name="Chapman S."/>
            <person name="Coulson R."/>
            <person name="Coutinho P.M."/>
            <person name="Danchin E.G."/>
            <person name="Diener A."/>
            <person name="Gale L.R."/>
            <person name="Gardiner D.M."/>
            <person name="Goff S."/>
            <person name="Hammond-Kosack K.E."/>
            <person name="Hilburn K."/>
            <person name="Hua-Van A."/>
            <person name="Jonkers W."/>
            <person name="Kazan K."/>
            <person name="Kodira C.D."/>
            <person name="Koehrsen M."/>
            <person name="Kumar L."/>
            <person name="Lee Y.H."/>
            <person name="Li L."/>
            <person name="Manners J.M."/>
            <person name="Miranda-Saavedra D."/>
            <person name="Mukherjee M."/>
            <person name="Park G."/>
            <person name="Park J."/>
            <person name="Park S.Y."/>
            <person name="Proctor R.H."/>
            <person name="Regev A."/>
            <person name="Ruiz-Roldan M.C."/>
            <person name="Sain D."/>
            <person name="Sakthikumar S."/>
            <person name="Sykes S."/>
            <person name="Schwartz D.C."/>
            <person name="Turgeon B.G."/>
            <person name="Wapinski I."/>
            <person name="Yoder O."/>
            <person name="Young S."/>
            <person name="Zeng Q."/>
            <person name="Zhou S."/>
            <person name="Galagan J."/>
            <person name="Cuomo C.A."/>
            <person name="Kistler H.C."/>
            <person name="Rep M."/>
        </authorList>
    </citation>
    <scope>NUCLEOTIDE SEQUENCE [LARGE SCALE GENOMIC DNA]</scope>
    <source>
        <strain evidence="2">4287</strain>
    </source>
</reference>